<reference evidence="3 4" key="1">
    <citation type="submission" date="2015-01" db="EMBL/GenBank/DDBJ databases">
        <title>The Genome Sequence of Rhinocladiella mackenzie CBS 650.93.</title>
        <authorList>
            <consortium name="The Broad Institute Genomics Platform"/>
            <person name="Cuomo C."/>
            <person name="de Hoog S."/>
            <person name="Gorbushina A."/>
            <person name="Stielow B."/>
            <person name="Teixiera M."/>
            <person name="Abouelleil A."/>
            <person name="Chapman S.B."/>
            <person name="Priest M."/>
            <person name="Young S.K."/>
            <person name="Wortman J."/>
            <person name="Nusbaum C."/>
            <person name="Birren B."/>
        </authorList>
    </citation>
    <scope>NUCLEOTIDE SEQUENCE [LARGE SCALE GENOMIC DNA]</scope>
    <source>
        <strain evidence="3 4">CBS 650.93</strain>
    </source>
</reference>
<dbReference type="STRING" id="1442369.A0A0D2IRH0"/>
<dbReference type="RefSeq" id="XP_013272897.1">
    <property type="nucleotide sequence ID" value="XM_013417443.1"/>
</dbReference>
<dbReference type="VEuPathDB" id="FungiDB:Z518_03733"/>
<sequence length="394" mass="42166">MALDNLLKVFVASFFFLASVLAAGDASNASQHVVANTMDDSSVDMTKVQKYKSLFSEYQDQDRQRPVFDEIIQDAEEALSIDKVFDNAFKWKDIIHGSPLSADCPPQCYACAAGCNPACCLVAGGHGPNFQPGRPPKGGKKDSEPADSSAADRPSYGFPVFRPFPIPPLACPCHCEASCPRNIQAICCFTPGSSAKDSKDETSEREGGGAADSHDQKPIVDTNDHIWWRPAGPLDCPCHCEADCPAYVQAICCTTPGTGSTDQEPAAPPAHEVLAMVTETAAGDPVSVLAGINITVFDSFITMDLVQGLERASEISANIDLKIFEITLPVVVGPKGKEQTLKHSFQVIDGSKLLEKEQIMLGLGFMARIDALAVKEEFLTPLEEGLPVLTGTKS</sequence>
<evidence type="ECO:0000256" key="2">
    <source>
        <dbReference type="SAM" id="SignalP"/>
    </source>
</evidence>
<accession>A0A0D2IRH0</accession>
<dbReference type="HOGENOM" id="CLU_027505_0_0_1"/>
<evidence type="ECO:0000256" key="1">
    <source>
        <dbReference type="SAM" id="MobiDB-lite"/>
    </source>
</evidence>
<evidence type="ECO:0000313" key="4">
    <source>
        <dbReference type="Proteomes" id="UP000053617"/>
    </source>
</evidence>
<dbReference type="GeneID" id="25291804"/>
<protein>
    <submittedName>
        <fullName evidence="3">Uncharacterized protein</fullName>
    </submittedName>
</protein>
<dbReference type="EMBL" id="KN847477">
    <property type="protein sequence ID" value="KIX05761.1"/>
    <property type="molecule type" value="Genomic_DNA"/>
</dbReference>
<keyword evidence="2" id="KW-0732">Signal</keyword>
<feature type="region of interest" description="Disordered" evidence="1">
    <location>
        <begin position="193"/>
        <end position="218"/>
    </location>
</feature>
<feature type="region of interest" description="Disordered" evidence="1">
    <location>
        <begin position="131"/>
        <end position="154"/>
    </location>
</feature>
<organism evidence="3 4">
    <name type="scientific">Rhinocladiella mackenziei CBS 650.93</name>
    <dbReference type="NCBI Taxonomy" id="1442369"/>
    <lineage>
        <taxon>Eukaryota</taxon>
        <taxon>Fungi</taxon>
        <taxon>Dikarya</taxon>
        <taxon>Ascomycota</taxon>
        <taxon>Pezizomycotina</taxon>
        <taxon>Eurotiomycetes</taxon>
        <taxon>Chaetothyriomycetidae</taxon>
        <taxon>Chaetothyriales</taxon>
        <taxon>Herpotrichiellaceae</taxon>
        <taxon>Rhinocladiella</taxon>
    </lineage>
</organism>
<evidence type="ECO:0000313" key="3">
    <source>
        <dbReference type="EMBL" id="KIX05761.1"/>
    </source>
</evidence>
<gene>
    <name evidence="3" type="ORF">Z518_03733</name>
</gene>
<dbReference type="OrthoDB" id="4135936at2759"/>
<dbReference type="Proteomes" id="UP000053617">
    <property type="component" value="Unassembled WGS sequence"/>
</dbReference>
<feature type="compositionally biased region" description="Basic and acidic residues" evidence="1">
    <location>
        <begin position="196"/>
        <end position="218"/>
    </location>
</feature>
<dbReference type="AlphaFoldDB" id="A0A0D2IRH0"/>
<feature type="signal peptide" evidence="2">
    <location>
        <begin position="1"/>
        <end position="22"/>
    </location>
</feature>
<keyword evidence="4" id="KW-1185">Reference proteome</keyword>
<feature type="chain" id="PRO_5002244386" evidence="2">
    <location>
        <begin position="23"/>
        <end position="394"/>
    </location>
</feature>
<proteinExistence type="predicted"/>
<name>A0A0D2IRH0_9EURO</name>